<protein>
    <recommendedName>
        <fullName evidence="1">AB hydrolase-1 domain-containing protein</fullName>
    </recommendedName>
</protein>
<dbReference type="InterPro" id="IPR029058">
    <property type="entry name" value="AB_hydrolase_fold"/>
</dbReference>
<evidence type="ECO:0000313" key="2">
    <source>
        <dbReference type="EMBL" id="SVB62568.1"/>
    </source>
</evidence>
<dbReference type="Gene3D" id="3.40.50.1820">
    <property type="entry name" value="alpha/beta hydrolase"/>
    <property type="match status" value="1"/>
</dbReference>
<evidence type="ECO:0000259" key="1">
    <source>
        <dbReference type="Pfam" id="PF12697"/>
    </source>
</evidence>
<dbReference type="PRINTS" id="PR00111">
    <property type="entry name" value="ABHYDROLASE"/>
</dbReference>
<dbReference type="PANTHER" id="PTHR43798:SF33">
    <property type="entry name" value="HYDROLASE, PUTATIVE (AFU_ORTHOLOGUE AFUA_2G14860)-RELATED"/>
    <property type="match status" value="1"/>
</dbReference>
<feature type="domain" description="AB hydrolase-1" evidence="1">
    <location>
        <begin position="34"/>
        <end position="272"/>
    </location>
</feature>
<sequence length="286" mass="32338">MPNNNLHKPVSKYLIHNGMKSHYIDWSGTGPTALLVHGGMRTSRSFDAMARVLHKNAHVLALDLIGHGDSTWNENGYTWKHRSEDVYNFITHGNLNKVCGIGHSMGAVAIALCAEKKPERFEKLILMEPVMKATADSQEVMASSFERPRRTYKNLEELKEVLQNHPVTKNWAPEVIEDVVQHETFINHDNRVDIKWSPATNSRPERESDHMDLKPVLQNIAVPILLIIGGSRTSEFEEAFSLAEKVTNIETVVISDTGHNMYMERPQAVAEVARKFLQSDKVPKII</sequence>
<dbReference type="InterPro" id="IPR000073">
    <property type="entry name" value="AB_hydrolase_1"/>
</dbReference>
<organism evidence="2">
    <name type="scientific">marine metagenome</name>
    <dbReference type="NCBI Taxonomy" id="408172"/>
    <lineage>
        <taxon>unclassified sequences</taxon>
        <taxon>metagenomes</taxon>
        <taxon>ecological metagenomes</taxon>
    </lineage>
</organism>
<dbReference type="PANTHER" id="PTHR43798">
    <property type="entry name" value="MONOACYLGLYCEROL LIPASE"/>
    <property type="match status" value="1"/>
</dbReference>
<name>A0A382FHK5_9ZZZZ</name>
<dbReference type="InterPro" id="IPR050266">
    <property type="entry name" value="AB_hydrolase_sf"/>
</dbReference>
<dbReference type="EMBL" id="UINC01050054">
    <property type="protein sequence ID" value="SVB62568.1"/>
    <property type="molecule type" value="Genomic_DNA"/>
</dbReference>
<dbReference type="Pfam" id="PF12697">
    <property type="entry name" value="Abhydrolase_6"/>
    <property type="match status" value="1"/>
</dbReference>
<accession>A0A382FHK5</accession>
<gene>
    <name evidence="2" type="ORF">METZ01_LOCUS215422</name>
</gene>
<dbReference type="AlphaFoldDB" id="A0A382FHK5"/>
<proteinExistence type="predicted"/>
<reference evidence="2" key="1">
    <citation type="submission" date="2018-05" db="EMBL/GenBank/DDBJ databases">
        <authorList>
            <person name="Lanie J.A."/>
            <person name="Ng W.-L."/>
            <person name="Kazmierczak K.M."/>
            <person name="Andrzejewski T.M."/>
            <person name="Davidsen T.M."/>
            <person name="Wayne K.J."/>
            <person name="Tettelin H."/>
            <person name="Glass J.I."/>
            <person name="Rusch D."/>
            <person name="Podicherti R."/>
            <person name="Tsui H.-C.T."/>
            <person name="Winkler M.E."/>
        </authorList>
    </citation>
    <scope>NUCLEOTIDE SEQUENCE</scope>
</reference>
<dbReference type="GO" id="GO:0016020">
    <property type="term" value="C:membrane"/>
    <property type="evidence" value="ECO:0007669"/>
    <property type="project" value="TreeGrafter"/>
</dbReference>
<dbReference type="SUPFAM" id="SSF53474">
    <property type="entry name" value="alpha/beta-Hydrolases"/>
    <property type="match status" value="1"/>
</dbReference>